<dbReference type="AlphaFoldDB" id="A0A1G6XPS3"/>
<sequence>MAARDRRPVARSATRTPSVHNGLIGGRSCPGGGSAPDPGKWGVAALLADAAHEVLVMSTRATAAGGPIEVIRGVDRRTPRRGVRYRLLVPDAARAASGLARLRGAHPLAGADTRTVRHVPTDAIVVDGRVVVLPSAPGEVAAFRLPGVVTTAVELFERVWRTAVPLSTIDPPALDLPAIDLPAAELTVRQRELLTLLTFGATDESAAASLGVSVRTIRRMVADIMHRLGARSRFQAGARAADRGWLLTEAG</sequence>
<gene>
    <name evidence="4" type="ORF">SAMN05216174_11865</name>
</gene>
<dbReference type="PANTHER" id="PTHR43214">
    <property type="entry name" value="TWO-COMPONENT RESPONSE REGULATOR"/>
    <property type="match status" value="1"/>
</dbReference>
<dbReference type="InterPro" id="IPR036388">
    <property type="entry name" value="WH-like_DNA-bd_sf"/>
</dbReference>
<dbReference type="Pfam" id="PF00196">
    <property type="entry name" value="GerE"/>
    <property type="match status" value="1"/>
</dbReference>
<proteinExistence type="predicted"/>
<dbReference type="SMART" id="SM00421">
    <property type="entry name" value="HTH_LUXR"/>
    <property type="match status" value="1"/>
</dbReference>
<dbReference type="EMBL" id="FMZZ01000018">
    <property type="protein sequence ID" value="SDD80219.1"/>
    <property type="molecule type" value="Genomic_DNA"/>
</dbReference>
<dbReference type="CDD" id="cd06170">
    <property type="entry name" value="LuxR_C_like"/>
    <property type="match status" value="1"/>
</dbReference>
<dbReference type="RefSeq" id="WP_228771967.1">
    <property type="nucleotide sequence ID" value="NZ_FMZZ01000018.1"/>
</dbReference>
<dbReference type="SUPFAM" id="SSF46894">
    <property type="entry name" value="C-terminal effector domain of the bipartite response regulators"/>
    <property type="match status" value="1"/>
</dbReference>
<feature type="compositionally biased region" description="Gly residues" evidence="2">
    <location>
        <begin position="23"/>
        <end position="34"/>
    </location>
</feature>
<dbReference type="InterPro" id="IPR000792">
    <property type="entry name" value="Tscrpt_reg_LuxR_C"/>
</dbReference>
<dbReference type="PRINTS" id="PR00038">
    <property type="entry name" value="HTHLUXR"/>
</dbReference>
<dbReference type="Proteomes" id="UP000199501">
    <property type="component" value="Unassembled WGS sequence"/>
</dbReference>
<dbReference type="PROSITE" id="PS50043">
    <property type="entry name" value="HTH_LUXR_2"/>
    <property type="match status" value="1"/>
</dbReference>
<feature type="domain" description="HTH luxR-type" evidence="3">
    <location>
        <begin position="179"/>
        <end position="244"/>
    </location>
</feature>
<keyword evidence="1" id="KW-0238">DNA-binding</keyword>
<dbReference type="STRING" id="1271860.SAMN05216174_11865"/>
<name>A0A1G6XPS3_9PSEU</name>
<dbReference type="GO" id="GO:0006355">
    <property type="term" value="P:regulation of DNA-templated transcription"/>
    <property type="evidence" value="ECO:0007669"/>
    <property type="project" value="InterPro"/>
</dbReference>
<organism evidence="4 5">
    <name type="scientific">Actinokineospora iranica</name>
    <dbReference type="NCBI Taxonomy" id="1271860"/>
    <lineage>
        <taxon>Bacteria</taxon>
        <taxon>Bacillati</taxon>
        <taxon>Actinomycetota</taxon>
        <taxon>Actinomycetes</taxon>
        <taxon>Pseudonocardiales</taxon>
        <taxon>Pseudonocardiaceae</taxon>
        <taxon>Actinokineospora</taxon>
    </lineage>
</organism>
<evidence type="ECO:0000256" key="1">
    <source>
        <dbReference type="ARBA" id="ARBA00023125"/>
    </source>
</evidence>
<dbReference type="InterPro" id="IPR016032">
    <property type="entry name" value="Sig_transdc_resp-reg_C-effctor"/>
</dbReference>
<evidence type="ECO:0000259" key="3">
    <source>
        <dbReference type="PROSITE" id="PS50043"/>
    </source>
</evidence>
<keyword evidence="5" id="KW-1185">Reference proteome</keyword>
<dbReference type="GO" id="GO:0003677">
    <property type="term" value="F:DNA binding"/>
    <property type="evidence" value="ECO:0007669"/>
    <property type="project" value="UniProtKB-KW"/>
</dbReference>
<evidence type="ECO:0000313" key="4">
    <source>
        <dbReference type="EMBL" id="SDD80219.1"/>
    </source>
</evidence>
<evidence type="ECO:0000313" key="5">
    <source>
        <dbReference type="Proteomes" id="UP000199501"/>
    </source>
</evidence>
<accession>A0A1G6XPS3</accession>
<reference evidence="5" key="1">
    <citation type="submission" date="2016-10" db="EMBL/GenBank/DDBJ databases">
        <authorList>
            <person name="Varghese N."/>
            <person name="Submissions S."/>
        </authorList>
    </citation>
    <scope>NUCLEOTIDE SEQUENCE [LARGE SCALE GENOMIC DNA]</scope>
    <source>
        <strain evidence="5">IBRC-M 10403</strain>
    </source>
</reference>
<dbReference type="Gene3D" id="1.10.10.10">
    <property type="entry name" value="Winged helix-like DNA-binding domain superfamily/Winged helix DNA-binding domain"/>
    <property type="match status" value="1"/>
</dbReference>
<feature type="region of interest" description="Disordered" evidence="2">
    <location>
        <begin position="1"/>
        <end position="35"/>
    </location>
</feature>
<protein>
    <submittedName>
        <fullName evidence="4">Regulatory protein, luxR family</fullName>
    </submittedName>
</protein>
<evidence type="ECO:0000256" key="2">
    <source>
        <dbReference type="SAM" id="MobiDB-lite"/>
    </source>
</evidence>
<dbReference type="InterPro" id="IPR039420">
    <property type="entry name" value="WalR-like"/>
</dbReference>